<protein>
    <submittedName>
        <fullName evidence="1">dUTPase</fullName>
    </submittedName>
</protein>
<reference evidence="1" key="1">
    <citation type="submission" date="2023-01" db="EMBL/GenBank/DDBJ databases">
        <authorList>
            <person name="Liu Y."/>
            <person name="Sun Z."/>
        </authorList>
    </citation>
    <scope>NUCLEOTIDE SEQUENCE</scope>
</reference>
<dbReference type="Gene3D" id="1.10.4010.10">
    <property type="entry name" value="Type II deoxyuridine triphosphatase"/>
    <property type="match status" value="1"/>
</dbReference>
<dbReference type="InterPro" id="IPR016947">
    <property type="entry name" value="UCP030140"/>
</dbReference>
<evidence type="ECO:0000313" key="2">
    <source>
        <dbReference type="Proteomes" id="UP001219433"/>
    </source>
</evidence>
<sequence length="169" mass="20128">MILNLLNKQKEVDSYIAEKVNDKYIKEGKNKDFKDTIGKRKVAFKVELCELANEIGFFKYWKESHVINKDRVLDEWADCLAFLNSIVVTQNYERHINEYLQYCVLESSMDVNYHFDRLMKNKLYDLTDYEYAYIELYKMGSTLGFSFGELNVAYLNKSEENIRRAKEGY</sequence>
<accession>A0AAE9YFB4</accession>
<dbReference type="PIRSF" id="PIRSF030140">
    <property type="entry name" value="UCP030140"/>
    <property type="match status" value="1"/>
</dbReference>
<dbReference type="Pfam" id="PF08761">
    <property type="entry name" value="dUTPase_2"/>
    <property type="match status" value="1"/>
</dbReference>
<dbReference type="EMBL" id="OQ187816">
    <property type="protein sequence ID" value="WCR32916.1"/>
    <property type="molecule type" value="Genomic_DNA"/>
</dbReference>
<keyword evidence="2" id="KW-1185">Reference proteome</keyword>
<organism evidence="1 2">
    <name type="scientific">Bacillus phage BC-5</name>
    <dbReference type="NCBI Taxonomy" id="3020389"/>
    <lineage>
        <taxon>Viruses</taxon>
        <taxon>Duplodnaviria</taxon>
        <taxon>Heunggongvirae</taxon>
        <taxon>Uroviricota</taxon>
        <taxon>Caudoviricetes</taxon>
        <taxon>Salasmaviridae</taxon>
        <taxon>Northropvirinae</taxon>
        <taxon>Hemphillvirus</taxon>
        <taxon>Hemphillvirus bece5</taxon>
    </lineage>
</organism>
<proteinExistence type="predicted"/>
<dbReference type="InterPro" id="IPR014871">
    <property type="entry name" value="dUTPase/dCTP_pyrophosphatase"/>
</dbReference>
<dbReference type="CDD" id="cd11527">
    <property type="entry name" value="NTP-PPase_dUTPase"/>
    <property type="match status" value="1"/>
</dbReference>
<dbReference type="Proteomes" id="UP001219433">
    <property type="component" value="Segment"/>
</dbReference>
<evidence type="ECO:0000313" key="1">
    <source>
        <dbReference type="EMBL" id="WCR32916.1"/>
    </source>
</evidence>
<dbReference type="SUPFAM" id="SSF101386">
    <property type="entry name" value="all-alpha NTP pyrophosphatases"/>
    <property type="match status" value="1"/>
</dbReference>
<name>A0AAE9YFB4_9CAUD</name>
<gene>
    <name evidence="1" type="ORF">BC5_0003</name>
</gene>